<dbReference type="InterPro" id="IPR051448">
    <property type="entry name" value="CdaR-like_regulators"/>
</dbReference>
<dbReference type="InterPro" id="IPR025751">
    <property type="entry name" value="RsbRD_N_dom"/>
</dbReference>
<dbReference type="InterPro" id="IPR041522">
    <property type="entry name" value="CdaR_GGDEF"/>
</dbReference>
<evidence type="ECO:0000313" key="5">
    <source>
        <dbReference type="EMBL" id="GAB93551.1"/>
    </source>
</evidence>
<evidence type="ECO:0000259" key="3">
    <source>
        <dbReference type="Pfam" id="PF14361"/>
    </source>
</evidence>
<evidence type="ECO:0000256" key="1">
    <source>
        <dbReference type="ARBA" id="ARBA00006754"/>
    </source>
</evidence>
<evidence type="ECO:0000259" key="4">
    <source>
        <dbReference type="Pfam" id="PF17853"/>
    </source>
</evidence>
<dbReference type="Pfam" id="PF14361">
    <property type="entry name" value="RsbRD_N"/>
    <property type="match status" value="1"/>
</dbReference>
<dbReference type="InterPro" id="IPR042070">
    <property type="entry name" value="PucR_C-HTH_sf"/>
</dbReference>
<dbReference type="InterPro" id="IPR025736">
    <property type="entry name" value="PucR_C-HTH_dom"/>
</dbReference>
<dbReference type="OrthoDB" id="3663486at2"/>
<gene>
    <name evidence="5" type="ORF">GORHZ_228_00030</name>
</gene>
<organism evidence="5 6">
    <name type="scientific">Gordonia rhizosphera NBRC 16068</name>
    <dbReference type="NCBI Taxonomy" id="1108045"/>
    <lineage>
        <taxon>Bacteria</taxon>
        <taxon>Bacillati</taxon>
        <taxon>Actinomycetota</taxon>
        <taxon>Actinomycetes</taxon>
        <taxon>Mycobacteriales</taxon>
        <taxon>Gordoniaceae</taxon>
        <taxon>Gordonia</taxon>
    </lineage>
</organism>
<accession>K6WID5</accession>
<dbReference type="RefSeq" id="WP_006338881.1">
    <property type="nucleotide sequence ID" value="NZ_BAHC01000228.1"/>
</dbReference>
<dbReference type="AlphaFoldDB" id="K6WID5"/>
<comment type="similarity">
    <text evidence="1">Belongs to the CdaR family.</text>
</comment>
<protein>
    <submittedName>
        <fullName evidence="5">Putative CdaR family transcriptional regulator</fullName>
    </submittedName>
</protein>
<keyword evidence="6" id="KW-1185">Reference proteome</keyword>
<dbReference type="Proteomes" id="UP000008363">
    <property type="component" value="Unassembled WGS sequence"/>
</dbReference>
<dbReference type="PANTHER" id="PTHR33744:SF1">
    <property type="entry name" value="DNA-BINDING TRANSCRIPTIONAL ACTIVATOR ADER"/>
    <property type="match status" value="1"/>
</dbReference>
<evidence type="ECO:0000259" key="2">
    <source>
        <dbReference type="Pfam" id="PF13556"/>
    </source>
</evidence>
<dbReference type="eggNOG" id="COG2508">
    <property type="taxonomic scope" value="Bacteria"/>
</dbReference>
<proteinExistence type="inferred from homology"/>
<dbReference type="PANTHER" id="PTHR33744">
    <property type="entry name" value="CARBOHYDRATE DIACID REGULATOR"/>
    <property type="match status" value="1"/>
</dbReference>
<feature type="domain" description="PucR C-terminal helix-turn-helix" evidence="2">
    <location>
        <begin position="364"/>
        <end position="420"/>
    </location>
</feature>
<feature type="domain" description="CdaR GGDEF-like" evidence="4">
    <location>
        <begin position="191"/>
        <end position="307"/>
    </location>
</feature>
<feature type="domain" description="RsbT co-antagonist protein RsbRD N-terminal" evidence="3">
    <location>
        <begin position="48"/>
        <end position="175"/>
    </location>
</feature>
<reference evidence="5 6" key="1">
    <citation type="submission" date="2012-08" db="EMBL/GenBank/DDBJ databases">
        <title>Whole genome shotgun sequence of Gordonia rhizosphera NBRC 16068.</title>
        <authorList>
            <person name="Takarada H."/>
            <person name="Isaki S."/>
            <person name="Hosoyama A."/>
            <person name="Tsuchikane K."/>
            <person name="Katsumata H."/>
            <person name="Baba S."/>
            <person name="Ohji S."/>
            <person name="Yamazaki S."/>
            <person name="Fujita N."/>
        </authorList>
    </citation>
    <scope>NUCLEOTIDE SEQUENCE [LARGE SCALE GENOMIC DNA]</scope>
    <source>
        <strain evidence="5 6">NBRC 16068</strain>
    </source>
</reference>
<evidence type="ECO:0000313" key="6">
    <source>
        <dbReference type="Proteomes" id="UP000008363"/>
    </source>
</evidence>
<dbReference type="Pfam" id="PF17853">
    <property type="entry name" value="GGDEF_2"/>
    <property type="match status" value="1"/>
</dbReference>
<comment type="caution">
    <text evidence="5">The sequence shown here is derived from an EMBL/GenBank/DDBJ whole genome shotgun (WGS) entry which is preliminary data.</text>
</comment>
<dbReference type="Gene3D" id="1.10.10.2840">
    <property type="entry name" value="PucR C-terminal helix-turn-helix domain"/>
    <property type="match status" value="1"/>
</dbReference>
<dbReference type="Pfam" id="PF13556">
    <property type="entry name" value="HTH_30"/>
    <property type="match status" value="1"/>
</dbReference>
<name>K6WID5_9ACTN</name>
<dbReference type="EMBL" id="BAHC01000228">
    <property type="protein sequence ID" value="GAB93551.1"/>
    <property type="molecule type" value="Genomic_DNA"/>
</dbReference>
<dbReference type="STRING" id="1108045.GORHZ_228_00030"/>
<sequence length="433" mass="47272">MNSGSLQRRLVSPDAPEAQEVHRLVSVVGDRLQDRFAEINASMNSAIEAGMDELNEPDLLDMLHASVEGNIATILHMIRNDIPLDHVQPTTAATEYADRLGQRGIPASSLRRAYHFGSDDLLAFMFEEVQGLDCSPELQLRVLHHLSGWMHKYVDWITRVVLEVHEEGRRFSAEQNATVVSAMVTKVLRGDDVSAREFAARTGYALERPHLAATLWIDRANPGTDNTTVLESVARDLAARLGCPRPPLCTVVDRSTAWVWFAAPADHDLSTGAIHAVIETIPGLRVSLGTCQSGVDGFRASHFQAEAVKPVAIISTNPAMSVVSHATEGMAVVAVLARDLDATRQWVHDVLGPLSADTDAASRLRETVGTFMSTGNSYVATAERLNMHRNTVKYRLGRATDELGRPLSERRLDTELALHVVEILGSAVLGPAH</sequence>